<dbReference type="RefSeq" id="WP_158766447.1">
    <property type="nucleotide sequence ID" value="NZ_CP047045.1"/>
</dbReference>
<dbReference type="SUPFAM" id="SSF48295">
    <property type="entry name" value="TrpR-like"/>
    <property type="match status" value="1"/>
</dbReference>
<evidence type="ECO:0000259" key="1">
    <source>
        <dbReference type="SMART" id="SM00760"/>
    </source>
</evidence>
<dbReference type="InterPro" id="IPR010921">
    <property type="entry name" value="Trp_repressor/repl_initiator"/>
</dbReference>
<name>A0A6I6MND9_9CAUL</name>
<keyword evidence="3" id="KW-1185">Reference proteome</keyword>
<dbReference type="Proteomes" id="UP000431269">
    <property type="component" value="Chromosome"/>
</dbReference>
<dbReference type="KEGG" id="tsv:DSM104635_02451"/>
<dbReference type="GO" id="GO:0043565">
    <property type="term" value="F:sequence-specific DNA binding"/>
    <property type="evidence" value="ECO:0007669"/>
    <property type="project" value="InterPro"/>
</dbReference>
<gene>
    <name evidence="2" type="primary">dnaA_2</name>
    <name evidence="2" type="ORF">DSM104635_02451</name>
</gene>
<reference evidence="3" key="1">
    <citation type="submission" date="2019-12" db="EMBL/GenBank/DDBJ databases">
        <title>Complete genome of Terracaulis silvestris 0127_4.</title>
        <authorList>
            <person name="Vieira S."/>
            <person name="Riedel T."/>
            <person name="Sproer C."/>
            <person name="Pascual J."/>
            <person name="Boedeker C."/>
            <person name="Overmann J."/>
        </authorList>
    </citation>
    <scope>NUCLEOTIDE SEQUENCE [LARGE SCALE GENOMIC DNA]</scope>
    <source>
        <strain evidence="3">0127_4</strain>
    </source>
</reference>
<proteinExistence type="predicted"/>
<dbReference type="Pfam" id="PF08299">
    <property type="entry name" value="Bac_DnaA_C"/>
    <property type="match status" value="1"/>
</dbReference>
<dbReference type="GO" id="GO:0006275">
    <property type="term" value="P:regulation of DNA replication"/>
    <property type="evidence" value="ECO:0007669"/>
    <property type="project" value="InterPro"/>
</dbReference>
<evidence type="ECO:0000313" key="3">
    <source>
        <dbReference type="Proteomes" id="UP000431269"/>
    </source>
</evidence>
<sequence length="115" mass="12201">MGVSERRARDEAAARLAAGVASYALDVPADDVLGDARGSSQVAFARQVAAYLCHTGFELSLSRVAAAFGRDRSTVAYACHAIEDRRDEMQFDLWIGALEAMLRDAPASAPQGAKA</sequence>
<dbReference type="EMBL" id="CP047045">
    <property type="protein sequence ID" value="QGZ95601.1"/>
    <property type="molecule type" value="Genomic_DNA"/>
</dbReference>
<dbReference type="GO" id="GO:0006270">
    <property type="term" value="P:DNA replication initiation"/>
    <property type="evidence" value="ECO:0007669"/>
    <property type="project" value="InterPro"/>
</dbReference>
<dbReference type="AlphaFoldDB" id="A0A6I6MND9"/>
<dbReference type="CDD" id="cd06571">
    <property type="entry name" value="Bac_DnaA_C"/>
    <property type="match status" value="1"/>
</dbReference>
<dbReference type="SMART" id="SM00760">
    <property type="entry name" value="Bac_DnaA_C"/>
    <property type="match status" value="1"/>
</dbReference>
<dbReference type="Gene3D" id="1.10.1750.10">
    <property type="match status" value="1"/>
</dbReference>
<organism evidence="2 3">
    <name type="scientific">Terricaulis silvestris</name>
    <dbReference type="NCBI Taxonomy" id="2686094"/>
    <lineage>
        <taxon>Bacteria</taxon>
        <taxon>Pseudomonadati</taxon>
        <taxon>Pseudomonadota</taxon>
        <taxon>Alphaproteobacteria</taxon>
        <taxon>Caulobacterales</taxon>
        <taxon>Caulobacteraceae</taxon>
        <taxon>Terricaulis</taxon>
    </lineage>
</organism>
<dbReference type="InterPro" id="IPR013159">
    <property type="entry name" value="DnaA_C"/>
</dbReference>
<dbReference type="GO" id="GO:0005524">
    <property type="term" value="F:ATP binding"/>
    <property type="evidence" value="ECO:0007669"/>
    <property type="project" value="InterPro"/>
</dbReference>
<feature type="domain" description="Chromosomal replication initiator DnaA C-terminal" evidence="1">
    <location>
        <begin position="20"/>
        <end position="82"/>
    </location>
</feature>
<protein>
    <submittedName>
        <fullName evidence="2">Chromosomal replication initiator protein DnaA</fullName>
    </submittedName>
</protein>
<accession>A0A6I6MND9</accession>
<evidence type="ECO:0000313" key="2">
    <source>
        <dbReference type="EMBL" id="QGZ95601.1"/>
    </source>
</evidence>